<organism evidence="3 4">
    <name type="scientific">Steroidobacter gossypii</name>
    <dbReference type="NCBI Taxonomy" id="2805490"/>
    <lineage>
        <taxon>Bacteria</taxon>
        <taxon>Pseudomonadati</taxon>
        <taxon>Pseudomonadota</taxon>
        <taxon>Gammaproteobacteria</taxon>
        <taxon>Steroidobacterales</taxon>
        <taxon>Steroidobacteraceae</taxon>
        <taxon>Steroidobacter</taxon>
    </lineage>
</organism>
<keyword evidence="4" id="KW-1185">Reference proteome</keyword>
<dbReference type="InterPro" id="IPR013740">
    <property type="entry name" value="Redoxin"/>
</dbReference>
<dbReference type="RefSeq" id="WP_203165660.1">
    <property type="nucleotide sequence ID" value="NZ_JAEVLS010000001.1"/>
</dbReference>
<evidence type="ECO:0000313" key="4">
    <source>
        <dbReference type="Proteomes" id="UP000661077"/>
    </source>
</evidence>
<dbReference type="SUPFAM" id="SSF52833">
    <property type="entry name" value="Thioredoxin-like"/>
    <property type="match status" value="1"/>
</dbReference>
<proteinExistence type="predicted"/>
<dbReference type="InterPro" id="IPR036249">
    <property type="entry name" value="Thioredoxin-like_sf"/>
</dbReference>
<dbReference type="EMBL" id="JAEVLS010000001">
    <property type="protein sequence ID" value="MBM0103700.1"/>
    <property type="molecule type" value="Genomic_DNA"/>
</dbReference>
<dbReference type="Proteomes" id="UP000661077">
    <property type="component" value="Unassembled WGS sequence"/>
</dbReference>
<feature type="signal peptide" evidence="1">
    <location>
        <begin position="1"/>
        <end position="27"/>
    </location>
</feature>
<name>A0ABS1WRV9_9GAMM</name>
<reference evidence="3 4" key="1">
    <citation type="journal article" date="2021" name="Int. J. Syst. Evol. Microbiol.">
        <title>Steroidobacter gossypii sp. nov., isolated from soil of cotton cropping field.</title>
        <authorList>
            <person name="Huang R."/>
            <person name="Yang S."/>
            <person name="Zhen C."/>
            <person name="Liu W."/>
        </authorList>
    </citation>
    <scope>NUCLEOTIDE SEQUENCE [LARGE SCALE GENOMIC DNA]</scope>
    <source>
        <strain evidence="3 4">S1-65</strain>
    </source>
</reference>
<protein>
    <submittedName>
        <fullName evidence="3">Redoxin family protein</fullName>
    </submittedName>
</protein>
<dbReference type="InterPro" id="IPR013766">
    <property type="entry name" value="Thioredoxin_domain"/>
</dbReference>
<keyword evidence="1" id="KW-0732">Signal</keyword>
<dbReference type="PROSITE" id="PS51352">
    <property type="entry name" value="THIOREDOXIN_2"/>
    <property type="match status" value="1"/>
</dbReference>
<gene>
    <name evidence="3" type="ORF">JM946_03045</name>
</gene>
<evidence type="ECO:0000256" key="1">
    <source>
        <dbReference type="SAM" id="SignalP"/>
    </source>
</evidence>
<accession>A0ABS1WRV9</accession>
<comment type="caution">
    <text evidence="3">The sequence shown here is derived from an EMBL/GenBank/DDBJ whole genome shotgun (WGS) entry which is preliminary data.</text>
</comment>
<feature type="domain" description="Thioredoxin" evidence="2">
    <location>
        <begin position="28"/>
        <end position="180"/>
    </location>
</feature>
<dbReference type="Pfam" id="PF08534">
    <property type="entry name" value="Redoxin"/>
    <property type="match status" value="1"/>
</dbReference>
<evidence type="ECO:0000259" key="2">
    <source>
        <dbReference type="PROSITE" id="PS51352"/>
    </source>
</evidence>
<dbReference type="PANTHER" id="PTHR43640:SF1">
    <property type="entry name" value="THIOREDOXIN-DEPENDENT PEROXIREDOXIN"/>
    <property type="match status" value="1"/>
</dbReference>
<dbReference type="PANTHER" id="PTHR43640">
    <property type="entry name" value="OS07G0260300 PROTEIN"/>
    <property type="match status" value="1"/>
</dbReference>
<feature type="chain" id="PRO_5045126893" evidence="1">
    <location>
        <begin position="28"/>
        <end position="212"/>
    </location>
</feature>
<sequence>MRNALKSAVRALATLALIAVVSAPARAIEPGAKVDNFRLLDHRGKSHELHSLAGMKAVVIMVQGNGCPIVRQALPALAEVRARYRNQGVEFLLLNSNLQDTRELVAREADEFSIDFPILLDGAQHIGEMLRVVRTSEVFVIDPKDWKLKYRGPMDDRLSYERQRPARNHYLTDALDALLAGKPVTTPYAEGVGCLINFPERERQVSHSPMSH</sequence>
<dbReference type="InterPro" id="IPR047262">
    <property type="entry name" value="PRX-like1"/>
</dbReference>
<dbReference type="Gene3D" id="3.40.30.10">
    <property type="entry name" value="Glutaredoxin"/>
    <property type="match status" value="1"/>
</dbReference>
<evidence type="ECO:0000313" key="3">
    <source>
        <dbReference type="EMBL" id="MBM0103700.1"/>
    </source>
</evidence>